<dbReference type="EMBL" id="JBHSJJ010000003">
    <property type="protein sequence ID" value="MFC4871267.1"/>
    <property type="molecule type" value="Genomic_DNA"/>
</dbReference>
<protein>
    <submittedName>
        <fullName evidence="1">Gliding motility-associated C-terminal domain-containing protein</fullName>
    </submittedName>
</protein>
<dbReference type="Proteomes" id="UP001595818">
    <property type="component" value="Unassembled WGS sequence"/>
</dbReference>
<dbReference type="SUPFAM" id="SSF49265">
    <property type="entry name" value="Fibronectin type III"/>
    <property type="match status" value="1"/>
</dbReference>
<dbReference type="Gene3D" id="2.60.40.10">
    <property type="entry name" value="Immunoglobulins"/>
    <property type="match status" value="3"/>
</dbReference>
<reference evidence="2" key="1">
    <citation type="journal article" date="2019" name="Int. J. Syst. Evol. Microbiol.">
        <title>The Global Catalogue of Microorganisms (GCM) 10K type strain sequencing project: providing services to taxonomists for standard genome sequencing and annotation.</title>
        <authorList>
            <consortium name="The Broad Institute Genomics Platform"/>
            <consortium name="The Broad Institute Genome Sequencing Center for Infectious Disease"/>
            <person name="Wu L."/>
            <person name="Ma J."/>
        </authorList>
    </citation>
    <scope>NUCLEOTIDE SEQUENCE [LARGE SCALE GENOMIC DNA]</scope>
    <source>
        <strain evidence="2">CGMCC 4.7466</strain>
    </source>
</reference>
<evidence type="ECO:0000313" key="2">
    <source>
        <dbReference type="Proteomes" id="UP001595818"/>
    </source>
</evidence>
<gene>
    <name evidence="1" type="ORF">ACFPFU_06180</name>
</gene>
<dbReference type="InterPro" id="IPR013783">
    <property type="entry name" value="Ig-like_fold"/>
</dbReference>
<proteinExistence type="predicted"/>
<name>A0ABV9SXX3_9BACT</name>
<dbReference type="InterPro" id="IPR026341">
    <property type="entry name" value="T9SS_type_B"/>
</dbReference>
<dbReference type="NCBIfam" id="TIGR04131">
    <property type="entry name" value="Bac_Flav_CTERM"/>
    <property type="match status" value="1"/>
</dbReference>
<comment type="caution">
    <text evidence="1">The sequence shown here is derived from an EMBL/GenBank/DDBJ whole genome shotgun (WGS) entry which is preliminary data.</text>
</comment>
<dbReference type="Pfam" id="PF13585">
    <property type="entry name" value="CHU_C"/>
    <property type="match status" value="1"/>
</dbReference>
<accession>A0ABV9SXX3</accession>
<dbReference type="RefSeq" id="WP_377062584.1">
    <property type="nucleotide sequence ID" value="NZ_JBHSJJ010000003.1"/>
</dbReference>
<keyword evidence="2" id="KW-1185">Reference proteome</keyword>
<sequence>MKYVYLLLGIKILLVFSVSTSWATHIRAGEIIAERISVQTLTYRITVVGYTDTRSTVRFGPGRIEFGDGREETLETESDFTVTEVLGNNIEKNVFVITHTYQGPGNYTIRFMEFNRNAGTLNMDQSVDTPFYIETMIRIDPFFGVNNSPVLTIAPVDNGAVNQTYIHNPGAYDPDGDSLAYVMDVPKQAFQREVNNYRDPSSGEFSFSRQDGSTPPILELDPVTGDLIWDAPGLAGQYNVAFRIEEWRRIDGEWVRIGYVLRDMQIIIENTDNRRPELIMPDDICVEAGTRIEEIFQGMDPDGDPIMIEVFGDPIEITTSPATYSPESTYQASPGIVNFAWQTVCNHVRARTYQVRVRIRDQPSSGPALVDIKTWNITVVGPPPVPVGAEQQPGRSANIEWDPYACGSSAEAMQVWRRINSDPYEPDSCETGIRPGYELVGTADMDTFSFTDDNGGEGLSPGNTYCYRLVAAFPSPRSGESYVSEEICITVDVDVPLITNVSVEETDSQNGEILVRWTPPYDIDSELYPGPYQYELVRSEGFTGSQNQTSLTTTSDTVFTDTGLNTENLVYSYEVVLISEGEKVDTSSLASAVRLEPTIINEAIELEWDFNVPWNNSVEQFPHLVFRNRTDPDAEDTENFTLIAEVDVTSEGFIYLDDGSHNGVPLDTEKEYCYYVVTNGSYNLDFLEYPLANKSQIVCARPDDDRLPCPPVLAYEGPDCQEYLSDKPCNFSEFYHDLSWEPDFSGECDSELNGYRIYFSETGQEGSFELVRTVSVISNSARIEGLSQLKGCYYITAVDRSGNESGPSNTVCVDNCPNYELPNVFTPNGDNANDTFQAYDNPYPRCPRFVEAVEIKIYNRWGTLVYSYNSTRAPENNIYINWDGRDSSGKELPAGTYFYSATVLFNVLDENLREKNIKGTMQIIK</sequence>
<organism evidence="1 2">
    <name type="scientific">Negadavirga shengliensis</name>
    <dbReference type="NCBI Taxonomy" id="1389218"/>
    <lineage>
        <taxon>Bacteria</taxon>
        <taxon>Pseudomonadati</taxon>
        <taxon>Bacteroidota</taxon>
        <taxon>Cytophagia</taxon>
        <taxon>Cytophagales</taxon>
        <taxon>Cyclobacteriaceae</taxon>
        <taxon>Negadavirga</taxon>
    </lineage>
</organism>
<dbReference type="InterPro" id="IPR036116">
    <property type="entry name" value="FN3_sf"/>
</dbReference>
<evidence type="ECO:0000313" key="1">
    <source>
        <dbReference type="EMBL" id="MFC4871267.1"/>
    </source>
</evidence>
<dbReference type="Gene3D" id="2.60.40.4070">
    <property type="match status" value="1"/>
</dbReference>